<accession>A0A6D2JFJ6</accession>
<protein>
    <recommendedName>
        <fullName evidence="8">TF-B3 domain-containing protein</fullName>
    </recommendedName>
</protein>
<proteinExistence type="predicted"/>
<dbReference type="PANTHER" id="PTHR34269">
    <property type="entry name" value="TRANSCRIPTION FACTOR B3-DOMAIN FAMILY-RELATED"/>
    <property type="match status" value="1"/>
</dbReference>
<evidence type="ECO:0008006" key="8">
    <source>
        <dbReference type="Google" id="ProtNLM"/>
    </source>
</evidence>
<dbReference type="InterPro" id="IPR003340">
    <property type="entry name" value="B3_DNA-bd"/>
</dbReference>
<evidence type="ECO:0000256" key="2">
    <source>
        <dbReference type="ARBA" id="ARBA00023015"/>
    </source>
</evidence>
<dbReference type="Gene3D" id="2.40.330.10">
    <property type="entry name" value="DNA-binding pseudobarrel domain"/>
    <property type="match status" value="1"/>
</dbReference>
<organism evidence="6 7">
    <name type="scientific">Microthlaspi erraticum</name>
    <dbReference type="NCBI Taxonomy" id="1685480"/>
    <lineage>
        <taxon>Eukaryota</taxon>
        <taxon>Viridiplantae</taxon>
        <taxon>Streptophyta</taxon>
        <taxon>Embryophyta</taxon>
        <taxon>Tracheophyta</taxon>
        <taxon>Spermatophyta</taxon>
        <taxon>Magnoliopsida</taxon>
        <taxon>eudicotyledons</taxon>
        <taxon>Gunneridae</taxon>
        <taxon>Pentapetalae</taxon>
        <taxon>rosids</taxon>
        <taxon>malvids</taxon>
        <taxon>Brassicales</taxon>
        <taxon>Brassicaceae</taxon>
        <taxon>Coluteocarpeae</taxon>
        <taxon>Microthlaspi</taxon>
    </lineage>
</organism>
<dbReference type="GO" id="GO:0005634">
    <property type="term" value="C:nucleus"/>
    <property type="evidence" value="ECO:0007669"/>
    <property type="project" value="UniProtKB-SubCell"/>
</dbReference>
<dbReference type="SUPFAM" id="SSF101936">
    <property type="entry name" value="DNA-binding pseudobarrel domain"/>
    <property type="match status" value="1"/>
</dbReference>
<evidence type="ECO:0000256" key="3">
    <source>
        <dbReference type="ARBA" id="ARBA00023125"/>
    </source>
</evidence>
<evidence type="ECO:0000256" key="1">
    <source>
        <dbReference type="ARBA" id="ARBA00004123"/>
    </source>
</evidence>
<reference evidence="6" key="1">
    <citation type="submission" date="2020-01" db="EMBL/GenBank/DDBJ databases">
        <authorList>
            <person name="Mishra B."/>
        </authorList>
    </citation>
    <scope>NUCLEOTIDE SEQUENCE [LARGE SCALE GENOMIC DNA]</scope>
</reference>
<keyword evidence="3" id="KW-0238">DNA-binding</keyword>
<gene>
    <name evidence="6" type="ORF">MERR_LOCUS25069</name>
</gene>
<keyword evidence="2" id="KW-0805">Transcription regulation</keyword>
<dbReference type="CDD" id="cd10017">
    <property type="entry name" value="B3_DNA"/>
    <property type="match status" value="1"/>
</dbReference>
<evidence type="ECO:0000313" key="6">
    <source>
        <dbReference type="EMBL" id="CAA7037834.1"/>
    </source>
</evidence>
<name>A0A6D2JFJ6_9BRAS</name>
<keyword evidence="5" id="KW-0539">Nucleus</keyword>
<keyword evidence="7" id="KW-1185">Reference proteome</keyword>
<comment type="subcellular location">
    <subcellularLocation>
        <location evidence="1">Nucleus</location>
    </subcellularLocation>
</comment>
<comment type="caution">
    <text evidence="6">The sequence shown here is derived from an EMBL/GenBank/DDBJ whole genome shotgun (WGS) entry which is preliminary data.</text>
</comment>
<dbReference type="InterPro" id="IPR051442">
    <property type="entry name" value="B3_domain"/>
</dbReference>
<keyword evidence="4" id="KW-0804">Transcription</keyword>
<dbReference type="GO" id="GO:0003677">
    <property type="term" value="F:DNA binding"/>
    <property type="evidence" value="ECO:0007669"/>
    <property type="project" value="UniProtKB-KW"/>
</dbReference>
<dbReference type="Proteomes" id="UP000467841">
    <property type="component" value="Unassembled WGS sequence"/>
</dbReference>
<dbReference type="AlphaFoldDB" id="A0A6D2JFJ6"/>
<evidence type="ECO:0000256" key="5">
    <source>
        <dbReference type="ARBA" id="ARBA00023242"/>
    </source>
</evidence>
<dbReference type="EMBL" id="CACVBM020001183">
    <property type="protein sequence ID" value="CAA7037834.1"/>
    <property type="molecule type" value="Genomic_DNA"/>
</dbReference>
<dbReference type="InterPro" id="IPR015300">
    <property type="entry name" value="DNA-bd_pseudobarrel_sf"/>
</dbReference>
<evidence type="ECO:0000256" key="4">
    <source>
        <dbReference type="ARBA" id="ARBA00023163"/>
    </source>
</evidence>
<evidence type="ECO:0000313" key="7">
    <source>
        <dbReference type="Proteomes" id="UP000467841"/>
    </source>
</evidence>
<dbReference type="OrthoDB" id="1029092at2759"/>
<dbReference type="PANTHER" id="PTHR34269:SF18">
    <property type="entry name" value="TF-B3 DOMAIN-CONTAINING PROTEIN"/>
    <property type="match status" value="1"/>
</dbReference>
<sequence>MIQNPQSKPQEFLSLGMPQLSTSETNCSFDIKSSEKPMKVSDSEALCSYDETWPCGNPKKRKWNNTQDSISCEPSDKQLTKEERNIARMRFLSSEEKAEEERYGVSTELTLSITDQWTIKKVLTTKDLGQLSRLFLQTRSVQDHIIKHLDEDDQEKVQEGSGVTVKVYDHDTKSTHELLLRRLDRDTPRDYILNGGWRMYFVRRRGLRKGDKIGLFWDPFASKLHFRVLYRAATLFL</sequence>